<evidence type="ECO:0000256" key="1">
    <source>
        <dbReference type="SAM" id="MobiDB-lite"/>
    </source>
</evidence>
<sequence length="156" mass="16394">MGSSRLTCGQALPGGQAVQEARRMVQRLGTGAGCAGGLRRRQAGPLPGRLGGRPGLGESPRQRGRRGEGRGRGHLDLPRGADGGVALRVAEAVRGRGAGRSGRQADRRRLTRRLVGHGSRLANSSIMLSVATLSGRRLWSFCLRSICSMSGDGMEL</sequence>
<organism evidence="2 3">
    <name type="scientific">Liparis tanakae</name>
    <name type="common">Tanaka's snailfish</name>
    <dbReference type="NCBI Taxonomy" id="230148"/>
    <lineage>
        <taxon>Eukaryota</taxon>
        <taxon>Metazoa</taxon>
        <taxon>Chordata</taxon>
        <taxon>Craniata</taxon>
        <taxon>Vertebrata</taxon>
        <taxon>Euteleostomi</taxon>
        <taxon>Actinopterygii</taxon>
        <taxon>Neopterygii</taxon>
        <taxon>Teleostei</taxon>
        <taxon>Neoteleostei</taxon>
        <taxon>Acanthomorphata</taxon>
        <taxon>Eupercaria</taxon>
        <taxon>Perciformes</taxon>
        <taxon>Cottioidei</taxon>
        <taxon>Cottales</taxon>
        <taxon>Liparidae</taxon>
        <taxon>Liparis</taxon>
    </lineage>
</organism>
<evidence type="ECO:0000313" key="2">
    <source>
        <dbReference type="EMBL" id="TNN40603.1"/>
    </source>
</evidence>
<reference evidence="2 3" key="1">
    <citation type="submission" date="2019-03" db="EMBL/GenBank/DDBJ databases">
        <title>First draft genome of Liparis tanakae, snailfish: a comprehensive survey of snailfish specific genes.</title>
        <authorList>
            <person name="Kim W."/>
            <person name="Song I."/>
            <person name="Jeong J.-H."/>
            <person name="Kim D."/>
            <person name="Kim S."/>
            <person name="Ryu S."/>
            <person name="Song J.Y."/>
            <person name="Lee S.K."/>
        </authorList>
    </citation>
    <scope>NUCLEOTIDE SEQUENCE [LARGE SCALE GENOMIC DNA]</scope>
    <source>
        <tissue evidence="2">Muscle</tissue>
    </source>
</reference>
<dbReference type="AlphaFoldDB" id="A0A4Z2FIJ9"/>
<feature type="compositionally biased region" description="Basic and acidic residues" evidence="1">
    <location>
        <begin position="65"/>
        <end position="79"/>
    </location>
</feature>
<dbReference type="EMBL" id="SRLO01001175">
    <property type="protein sequence ID" value="TNN40603.1"/>
    <property type="molecule type" value="Genomic_DNA"/>
</dbReference>
<comment type="caution">
    <text evidence="2">The sequence shown here is derived from an EMBL/GenBank/DDBJ whole genome shotgun (WGS) entry which is preliminary data.</text>
</comment>
<name>A0A4Z2FIJ9_9TELE</name>
<protein>
    <submittedName>
        <fullName evidence="2">Uncharacterized protein</fullName>
    </submittedName>
</protein>
<feature type="region of interest" description="Disordered" evidence="1">
    <location>
        <begin position="31"/>
        <end position="82"/>
    </location>
</feature>
<evidence type="ECO:0000313" key="3">
    <source>
        <dbReference type="Proteomes" id="UP000314294"/>
    </source>
</evidence>
<proteinExistence type="predicted"/>
<dbReference type="Proteomes" id="UP000314294">
    <property type="component" value="Unassembled WGS sequence"/>
</dbReference>
<keyword evidence="3" id="KW-1185">Reference proteome</keyword>
<accession>A0A4Z2FIJ9</accession>
<gene>
    <name evidence="2" type="ORF">EYF80_049239</name>
</gene>